<dbReference type="InterPro" id="IPR008927">
    <property type="entry name" value="6-PGluconate_DH-like_C_sf"/>
</dbReference>
<dbReference type="InterPro" id="IPR051265">
    <property type="entry name" value="HIBADH-related_NP60_sf"/>
</dbReference>
<evidence type="ECO:0000259" key="5">
    <source>
        <dbReference type="Pfam" id="PF03446"/>
    </source>
</evidence>
<evidence type="ECO:0000256" key="3">
    <source>
        <dbReference type="PIRSR" id="PIRSR000103-1"/>
    </source>
</evidence>
<dbReference type="PIRSF" id="PIRSF000103">
    <property type="entry name" value="HIBADH"/>
    <property type="match status" value="1"/>
</dbReference>
<dbReference type="PANTHER" id="PTHR43580:SF3">
    <property type="entry name" value="6-PHOSPHOGLUCONATE DEHYDROGENASE FAMILY PROTEIN (AFU_ORTHOLOGUE AFUA_2G11600)"/>
    <property type="match status" value="1"/>
</dbReference>
<name>A0A9N9YIK0_9HYPO</name>
<reference evidence="6" key="1">
    <citation type="submission" date="2021-10" db="EMBL/GenBank/DDBJ databases">
        <authorList>
            <person name="Piombo E."/>
        </authorList>
    </citation>
    <scope>NUCLEOTIDE SEQUENCE</scope>
</reference>
<dbReference type="SUPFAM" id="SSF51735">
    <property type="entry name" value="NAD(P)-binding Rossmann-fold domains"/>
    <property type="match status" value="1"/>
</dbReference>
<dbReference type="InterPro" id="IPR013328">
    <property type="entry name" value="6PGD_dom2"/>
</dbReference>
<protein>
    <recommendedName>
        <fullName evidence="5">6-phosphogluconate dehydrogenase NADP-binding domain-containing protein</fullName>
    </recommendedName>
</protein>
<dbReference type="InterPro" id="IPR015815">
    <property type="entry name" value="HIBADH-related"/>
</dbReference>
<organism evidence="6 7">
    <name type="scientific">Clonostachys rhizophaga</name>
    <dbReference type="NCBI Taxonomy" id="160324"/>
    <lineage>
        <taxon>Eukaryota</taxon>
        <taxon>Fungi</taxon>
        <taxon>Dikarya</taxon>
        <taxon>Ascomycota</taxon>
        <taxon>Pezizomycotina</taxon>
        <taxon>Sordariomycetes</taxon>
        <taxon>Hypocreomycetidae</taxon>
        <taxon>Hypocreales</taxon>
        <taxon>Bionectriaceae</taxon>
        <taxon>Clonostachys</taxon>
    </lineage>
</organism>
<comment type="caution">
    <text evidence="6">The sequence shown here is derived from an EMBL/GenBank/DDBJ whole genome shotgun (WGS) entry which is preliminary data.</text>
</comment>
<dbReference type="InterPro" id="IPR036291">
    <property type="entry name" value="NAD(P)-bd_dom_sf"/>
</dbReference>
<feature type="domain" description="6-phosphogluconate dehydrogenase NADP-binding" evidence="5">
    <location>
        <begin position="5"/>
        <end position="159"/>
    </location>
</feature>
<dbReference type="GO" id="GO:0016491">
    <property type="term" value="F:oxidoreductase activity"/>
    <property type="evidence" value="ECO:0007669"/>
    <property type="project" value="UniProtKB-KW"/>
</dbReference>
<dbReference type="PANTHER" id="PTHR43580">
    <property type="entry name" value="OXIDOREDUCTASE GLYR1-RELATED"/>
    <property type="match status" value="1"/>
</dbReference>
<dbReference type="Gene3D" id="3.40.50.720">
    <property type="entry name" value="NAD(P)-binding Rossmann-like Domain"/>
    <property type="match status" value="1"/>
</dbReference>
<dbReference type="EMBL" id="CABFNQ020000553">
    <property type="protein sequence ID" value="CAH0019270.1"/>
    <property type="molecule type" value="Genomic_DNA"/>
</dbReference>
<dbReference type="AlphaFoldDB" id="A0A9N9YIK0"/>
<dbReference type="Proteomes" id="UP000696573">
    <property type="component" value="Unassembled WGS sequence"/>
</dbReference>
<dbReference type="InterPro" id="IPR006115">
    <property type="entry name" value="6PGDH_NADP-bd"/>
</dbReference>
<dbReference type="OrthoDB" id="435038at2759"/>
<comment type="similarity">
    <text evidence="1">Belongs to the HIBADH-related family. NP60 subfamily.</text>
</comment>
<dbReference type="GO" id="GO:0050661">
    <property type="term" value="F:NADP binding"/>
    <property type="evidence" value="ECO:0007669"/>
    <property type="project" value="InterPro"/>
</dbReference>
<feature type="active site" evidence="3">
    <location>
        <position position="180"/>
    </location>
</feature>
<gene>
    <name evidence="6" type="ORF">CRHIZ90672A_00012422</name>
</gene>
<dbReference type="SUPFAM" id="SSF48179">
    <property type="entry name" value="6-phosphogluconate dehydrogenase C-terminal domain-like"/>
    <property type="match status" value="1"/>
</dbReference>
<accession>A0A9N9YIK0</accession>
<evidence type="ECO:0000256" key="1">
    <source>
        <dbReference type="ARBA" id="ARBA00007598"/>
    </source>
</evidence>
<evidence type="ECO:0000256" key="2">
    <source>
        <dbReference type="ARBA" id="ARBA00023002"/>
    </source>
</evidence>
<evidence type="ECO:0000313" key="7">
    <source>
        <dbReference type="Proteomes" id="UP000696573"/>
    </source>
</evidence>
<dbReference type="Gene3D" id="1.10.1040.10">
    <property type="entry name" value="N-(1-d-carboxylethyl)-l-norvaline Dehydrogenase, domain 2"/>
    <property type="match status" value="1"/>
</dbReference>
<proteinExistence type="inferred from homology"/>
<sequence length="324" mass="34820">MAPQLSWIGLGNMGRGMCLNLIQKGSLDRPLLIYNRTKKRSEDFVGQFGLEKATVSDSLEESVSSAEIIFTCLSNDAAVFETYESIVNGGNTKGKLFVDCSTVHPDSTDKVGKMMVGSGAEFVSSPVFGPPQMAEKGTLIFVTAGPKSSIERVRPFIKGVMGQAEITFEDKRYSSAAKFKLIGNGFALNMVTQLAESFTLAEKAGVDPATVKQLVDMMYGGIYTVYSSRMLGGDYWKLDEPYFSAQNGLKDASHLIGLSHAAGVELKNAANGRGYLEELAKIAEPNKSDITGIYGAVRKANGLKYENGSSSSRSRAAHDASTNP</sequence>
<evidence type="ECO:0000313" key="6">
    <source>
        <dbReference type="EMBL" id="CAH0019270.1"/>
    </source>
</evidence>
<dbReference type="Pfam" id="PF03446">
    <property type="entry name" value="NAD_binding_2"/>
    <property type="match status" value="1"/>
</dbReference>
<feature type="region of interest" description="Disordered" evidence="4">
    <location>
        <begin position="304"/>
        <end position="324"/>
    </location>
</feature>
<keyword evidence="2" id="KW-0560">Oxidoreductase</keyword>
<evidence type="ECO:0000256" key="4">
    <source>
        <dbReference type="SAM" id="MobiDB-lite"/>
    </source>
</evidence>
<keyword evidence="7" id="KW-1185">Reference proteome</keyword>